<sequence length="192" mass="21695">MGTIHEYTPENPQGTDSERKWHSLLLAYPFHAGSRTLQSGGFLAFEAEKQRKGLLCLNLPHVHEYVARWIAAGFTPELYWAVSAGLKAALEHARELCRNFEDQDRLEQRLELLGIKAKNPQAGQTYLRVTGKDPDTGRSIMEERAHPEHIVQLVPEAWAEFPRLLCFERPSVALSKYIRGNYASEVPGSVQA</sequence>
<dbReference type="Proteomes" id="UP000316242">
    <property type="component" value="Unassembled WGS sequence"/>
</dbReference>
<gene>
    <name evidence="1" type="ORF">ANI01nite_08300</name>
</gene>
<evidence type="ECO:0000313" key="2">
    <source>
        <dbReference type="Proteomes" id="UP000316242"/>
    </source>
</evidence>
<reference evidence="1 2" key="1">
    <citation type="submission" date="2019-06" db="EMBL/GenBank/DDBJ databases">
        <title>Whole genome shotgun sequence of Glutamicibacter nicotianae NBRC 14234.</title>
        <authorList>
            <person name="Hosoyama A."/>
            <person name="Uohara A."/>
            <person name="Ohji S."/>
            <person name="Ichikawa N."/>
        </authorList>
    </citation>
    <scope>NUCLEOTIDE SEQUENCE [LARGE SCALE GENOMIC DNA]</scope>
    <source>
        <strain evidence="1 2">NBRC 14234</strain>
    </source>
</reference>
<evidence type="ECO:0000313" key="1">
    <source>
        <dbReference type="EMBL" id="GEC11627.1"/>
    </source>
</evidence>
<name>A0ABQ0RII0_GLUNI</name>
<dbReference type="EMBL" id="BJNE01000002">
    <property type="protein sequence ID" value="GEC11627.1"/>
    <property type="molecule type" value="Genomic_DNA"/>
</dbReference>
<dbReference type="RefSeq" id="WP_141356244.1">
    <property type="nucleotide sequence ID" value="NZ_BAAAWM010000001.1"/>
</dbReference>
<keyword evidence="2" id="KW-1185">Reference proteome</keyword>
<comment type="caution">
    <text evidence="1">The sequence shown here is derived from an EMBL/GenBank/DDBJ whole genome shotgun (WGS) entry which is preliminary data.</text>
</comment>
<organism evidence="1 2">
    <name type="scientific">Glutamicibacter nicotianae</name>
    <name type="common">Arthrobacter nicotianae</name>
    <dbReference type="NCBI Taxonomy" id="37929"/>
    <lineage>
        <taxon>Bacteria</taxon>
        <taxon>Bacillati</taxon>
        <taxon>Actinomycetota</taxon>
        <taxon>Actinomycetes</taxon>
        <taxon>Micrococcales</taxon>
        <taxon>Micrococcaceae</taxon>
        <taxon>Glutamicibacter</taxon>
    </lineage>
</organism>
<protein>
    <submittedName>
        <fullName evidence="1">Uncharacterized protein</fullName>
    </submittedName>
</protein>
<accession>A0ABQ0RII0</accession>
<proteinExistence type="predicted"/>